<dbReference type="EMBL" id="BARV01003570">
    <property type="protein sequence ID" value="GAI08826.1"/>
    <property type="molecule type" value="Genomic_DNA"/>
</dbReference>
<evidence type="ECO:0000256" key="1">
    <source>
        <dbReference type="SAM" id="MobiDB-lite"/>
    </source>
</evidence>
<dbReference type="Pfam" id="PF09579">
    <property type="entry name" value="Spore_YtfJ"/>
    <property type="match status" value="1"/>
</dbReference>
<accession>X1LSN2</accession>
<evidence type="ECO:0000313" key="2">
    <source>
        <dbReference type="EMBL" id="GAI08826.1"/>
    </source>
</evidence>
<protein>
    <recommendedName>
        <fullName evidence="3">Sporulation protein YtfJ</fullName>
    </recommendedName>
</protein>
<feature type="region of interest" description="Disordered" evidence="1">
    <location>
        <begin position="44"/>
        <end position="67"/>
    </location>
</feature>
<gene>
    <name evidence="2" type="ORF">S06H3_08455</name>
</gene>
<comment type="caution">
    <text evidence="2">The sequence shown here is derived from an EMBL/GenBank/DDBJ whole genome shotgun (WGS) entry which is preliminary data.</text>
</comment>
<sequence>MAESYLKALAEELSGVLSSESVIGEPIIQDDKVLIPVTKLGFAVGSGSGKSSGRETGGEGTGGGGGGGVEPIALIAVFKNIPGPEGVQVIPLKAPSKMPEVIEKALESFANMQEKKNQPKQEVEEEPTEQT</sequence>
<organism evidence="2">
    <name type="scientific">marine sediment metagenome</name>
    <dbReference type="NCBI Taxonomy" id="412755"/>
    <lineage>
        <taxon>unclassified sequences</taxon>
        <taxon>metagenomes</taxon>
        <taxon>ecological metagenomes</taxon>
    </lineage>
</organism>
<dbReference type="PANTHER" id="PTHR39162">
    <property type="entry name" value="GLL3345 PROTEIN"/>
    <property type="match status" value="1"/>
</dbReference>
<feature type="region of interest" description="Disordered" evidence="1">
    <location>
        <begin position="109"/>
        <end position="131"/>
    </location>
</feature>
<dbReference type="PANTHER" id="PTHR39162:SF1">
    <property type="entry name" value="SPORULATION PROTEIN YTFJ"/>
    <property type="match status" value="1"/>
</dbReference>
<reference evidence="2" key="1">
    <citation type="journal article" date="2014" name="Front. Microbiol.">
        <title>High frequency of phylogenetically diverse reductive dehalogenase-homologous genes in deep subseafloor sedimentary metagenomes.</title>
        <authorList>
            <person name="Kawai M."/>
            <person name="Futagami T."/>
            <person name="Toyoda A."/>
            <person name="Takaki Y."/>
            <person name="Nishi S."/>
            <person name="Hori S."/>
            <person name="Arai W."/>
            <person name="Tsubouchi T."/>
            <person name="Morono Y."/>
            <person name="Uchiyama I."/>
            <person name="Ito T."/>
            <person name="Fujiyama A."/>
            <person name="Inagaki F."/>
            <person name="Takami H."/>
        </authorList>
    </citation>
    <scope>NUCLEOTIDE SEQUENCE</scope>
    <source>
        <strain evidence="2">Expedition CK06-06</strain>
    </source>
</reference>
<evidence type="ECO:0008006" key="3">
    <source>
        <dbReference type="Google" id="ProtNLM"/>
    </source>
</evidence>
<proteinExistence type="predicted"/>
<feature type="compositionally biased region" description="Basic and acidic residues" evidence="1">
    <location>
        <begin position="113"/>
        <end position="122"/>
    </location>
</feature>
<dbReference type="InterPro" id="IPR014229">
    <property type="entry name" value="Spore_YtfJ"/>
</dbReference>
<name>X1LSN2_9ZZZZ</name>
<feature type="compositionally biased region" description="Gly residues" evidence="1">
    <location>
        <begin position="58"/>
        <end position="67"/>
    </location>
</feature>
<dbReference type="AlphaFoldDB" id="X1LSN2"/>